<dbReference type="GO" id="GO:0016705">
    <property type="term" value="F:oxidoreductase activity, acting on paired donors, with incorporation or reduction of molecular oxygen"/>
    <property type="evidence" value="ECO:0007669"/>
    <property type="project" value="InterPro"/>
</dbReference>
<dbReference type="AlphaFoldDB" id="A0AA89AUC3"/>
<protein>
    <recommendedName>
        <fullName evidence="9">Cytochrome P450</fullName>
    </recommendedName>
</protein>
<dbReference type="Pfam" id="PF00067">
    <property type="entry name" value="p450"/>
    <property type="match status" value="1"/>
</dbReference>
<keyword evidence="5" id="KW-0408">Iron</keyword>
<evidence type="ECO:0000313" key="7">
    <source>
        <dbReference type="EMBL" id="KAK3017204.1"/>
    </source>
</evidence>
<evidence type="ECO:0000256" key="2">
    <source>
        <dbReference type="ARBA" id="ARBA00010617"/>
    </source>
</evidence>
<evidence type="ECO:0000256" key="6">
    <source>
        <dbReference type="SAM" id="Phobius"/>
    </source>
</evidence>
<comment type="cofactor">
    <cofactor evidence="1">
        <name>heme</name>
        <dbReference type="ChEBI" id="CHEBI:30413"/>
    </cofactor>
</comment>
<comment type="caution">
    <text evidence="7">The sequence shown here is derived from an EMBL/GenBank/DDBJ whole genome shotgun (WGS) entry which is preliminary data.</text>
</comment>
<dbReference type="InterPro" id="IPR036396">
    <property type="entry name" value="Cyt_P450_sf"/>
</dbReference>
<evidence type="ECO:0000256" key="3">
    <source>
        <dbReference type="ARBA" id="ARBA00022723"/>
    </source>
</evidence>
<feature type="transmembrane region" description="Helical" evidence="6">
    <location>
        <begin position="6"/>
        <end position="26"/>
    </location>
</feature>
<keyword evidence="3" id="KW-0479">Metal-binding</keyword>
<evidence type="ECO:0000256" key="4">
    <source>
        <dbReference type="ARBA" id="ARBA00023002"/>
    </source>
</evidence>
<keyword evidence="6" id="KW-0812">Transmembrane</keyword>
<evidence type="ECO:0000256" key="5">
    <source>
        <dbReference type="ARBA" id="ARBA00023004"/>
    </source>
</evidence>
<reference evidence="7" key="1">
    <citation type="submission" date="2022-12" db="EMBL/GenBank/DDBJ databases">
        <title>Draft genome assemblies for two species of Escallonia (Escalloniales).</title>
        <authorList>
            <person name="Chanderbali A."/>
            <person name="Dervinis C."/>
            <person name="Anghel I."/>
            <person name="Soltis D."/>
            <person name="Soltis P."/>
            <person name="Zapata F."/>
        </authorList>
    </citation>
    <scope>NUCLEOTIDE SEQUENCE</scope>
    <source>
        <strain evidence="7">UCBG64.0493</strain>
        <tissue evidence="7">Leaf</tissue>
    </source>
</reference>
<keyword evidence="8" id="KW-1185">Reference proteome</keyword>
<comment type="similarity">
    <text evidence="2">Belongs to the cytochrome P450 family.</text>
</comment>
<dbReference type="InterPro" id="IPR001128">
    <property type="entry name" value="Cyt_P450"/>
</dbReference>
<dbReference type="EMBL" id="JAVXUP010001017">
    <property type="protein sequence ID" value="KAK3017204.1"/>
    <property type="molecule type" value="Genomic_DNA"/>
</dbReference>
<dbReference type="PANTHER" id="PTHR24296">
    <property type="entry name" value="CYTOCHROME P450"/>
    <property type="match status" value="1"/>
</dbReference>
<evidence type="ECO:0008006" key="9">
    <source>
        <dbReference type="Google" id="ProtNLM"/>
    </source>
</evidence>
<gene>
    <name evidence="7" type="ORF">RJ639_007759</name>
</gene>
<organism evidence="7 8">
    <name type="scientific">Escallonia herrerae</name>
    <dbReference type="NCBI Taxonomy" id="1293975"/>
    <lineage>
        <taxon>Eukaryota</taxon>
        <taxon>Viridiplantae</taxon>
        <taxon>Streptophyta</taxon>
        <taxon>Embryophyta</taxon>
        <taxon>Tracheophyta</taxon>
        <taxon>Spermatophyta</taxon>
        <taxon>Magnoliopsida</taxon>
        <taxon>eudicotyledons</taxon>
        <taxon>Gunneridae</taxon>
        <taxon>Pentapetalae</taxon>
        <taxon>asterids</taxon>
        <taxon>campanulids</taxon>
        <taxon>Escalloniales</taxon>
        <taxon>Escalloniaceae</taxon>
        <taxon>Escallonia</taxon>
    </lineage>
</organism>
<dbReference type="Proteomes" id="UP001188597">
    <property type="component" value="Unassembled WGS sequence"/>
</dbReference>
<name>A0AA89AUC3_9ASTE</name>
<accession>A0AA89AUC3</accession>
<dbReference type="GO" id="GO:0005506">
    <property type="term" value="F:iron ion binding"/>
    <property type="evidence" value="ECO:0007669"/>
    <property type="project" value="InterPro"/>
</dbReference>
<evidence type="ECO:0000313" key="8">
    <source>
        <dbReference type="Proteomes" id="UP001188597"/>
    </source>
</evidence>
<keyword evidence="4" id="KW-0560">Oxidoreductase</keyword>
<keyword evidence="6" id="KW-1133">Transmembrane helix</keyword>
<dbReference type="GO" id="GO:0004497">
    <property type="term" value="F:monooxygenase activity"/>
    <property type="evidence" value="ECO:0007669"/>
    <property type="project" value="InterPro"/>
</dbReference>
<evidence type="ECO:0000256" key="1">
    <source>
        <dbReference type="ARBA" id="ARBA00001971"/>
    </source>
</evidence>
<feature type="transmembrane region" description="Helical" evidence="6">
    <location>
        <begin position="38"/>
        <end position="56"/>
    </location>
</feature>
<sequence length="317" mass="36689">MALSDAIWASVEYSQIIMAVICLIFLHRLSLSSGLPWNWPLVGMLPMMFLNFHRIYDKFTDILEMTNGVFPFKGVWFTGTDMLITADSANVQHIMSANVSNYPKGPESKKIFDVFGDVLFNSDHDEWRHHRKMSHSIFNDRRFHHFTPVINRCILEKGLIPILEQVSKEGLEVDLQDIFERFMFDATCLMLTGYDPGSLRNGFPSVPFSRAMDDATEAIFVRHILPEKLWKLQKWLGIGHEKKMTSARETLDDIAADYIRKKQEQLRVSKDDDQEVFNTLRCFLTEDEAVGSTKHPYNVLRDTIIGLMFAGRDTWEE</sequence>
<keyword evidence="6" id="KW-0472">Membrane</keyword>
<dbReference type="Gene3D" id="1.10.630.10">
    <property type="entry name" value="Cytochrome P450"/>
    <property type="match status" value="1"/>
</dbReference>
<dbReference type="GO" id="GO:0020037">
    <property type="term" value="F:heme binding"/>
    <property type="evidence" value="ECO:0007669"/>
    <property type="project" value="InterPro"/>
</dbReference>
<dbReference type="SUPFAM" id="SSF48264">
    <property type="entry name" value="Cytochrome P450"/>
    <property type="match status" value="1"/>
</dbReference>
<proteinExistence type="inferred from homology"/>